<name>A0AAW0MT90_9GOBI</name>
<evidence type="ECO:0000313" key="3">
    <source>
        <dbReference type="Proteomes" id="UP001460270"/>
    </source>
</evidence>
<proteinExistence type="predicted"/>
<sequence>MVLCGGVGSEERLIVAEKRHHRSQITTNYLPLCNSRRGSRAAAGYSYLEGRQYAGLPKKHSVERELASGARRREEGEKARQRRREHWVSRQVIRIVAPETNLQRERTRWSAGPRH</sequence>
<evidence type="ECO:0000256" key="1">
    <source>
        <dbReference type="SAM" id="MobiDB-lite"/>
    </source>
</evidence>
<protein>
    <submittedName>
        <fullName evidence="2">Uncharacterized protein</fullName>
    </submittedName>
</protein>
<evidence type="ECO:0000313" key="2">
    <source>
        <dbReference type="EMBL" id="KAK7883801.1"/>
    </source>
</evidence>
<dbReference type="EMBL" id="JBBPFD010000020">
    <property type="protein sequence ID" value="KAK7883801.1"/>
    <property type="molecule type" value="Genomic_DNA"/>
</dbReference>
<organism evidence="2 3">
    <name type="scientific">Mugilogobius chulae</name>
    <name type="common">yellowstripe goby</name>
    <dbReference type="NCBI Taxonomy" id="88201"/>
    <lineage>
        <taxon>Eukaryota</taxon>
        <taxon>Metazoa</taxon>
        <taxon>Chordata</taxon>
        <taxon>Craniata</taxon>
        <taxon>Vertebrata</taxon>
        <taxon>Euteleostomi</taxon>
        <taxon>Actinopterygii</taxon>
        <taxon>Neopterygii</taxon>
        <taxon>Teleostei</taxon>
        <taxon>Neoteleostei</taxon>
        <taxon>Acanthomorphata</taxon>
        <taxon>Gobiaria</taxon>
        <taxon>Gobiiformes</taxon>
        <taxon>Gobioidei</taxon>
        <taxon>Gobiidae</taxon>
        <taxon>Gobionellinae</taxon>
        <taxon>Mugilogobius</taxon>
    </lineage>
</organism>
<comment type="caution">
    <text evidence="2">The sequence shown here is derived from an EMBL/GenBank/DDBJ whole genome shotgun (WGS) entry which is preliminary data.</text>
</comment>
<reference evidence="3" key="1">
    <citation type="submission" date="2024-04" db="EMBL/GenBank/DDBJ databases">
        <title>Salinicola lusitanus LLJ914,a marine bacterium isolated from the Okinawa Trough.</title>
        <authorList>
            <person name="Li J."/>
        </authorList>
    </citation>
    <scope>NUCLEOTIDE SEQUENCE [LARGE SCALE GENOMIC DNA]</scope>
</reference>
<dbReference type="Proteomes" id="UP001460270">
    <property type="component" value="Unassembled WGS sequence"/>
</dbReference>
<gene>
    <name evidence="2" type="ORF">WMY93_026924</name>
</gene>
<dbReference type="AlphaFoldDB" id="A0AAW0MT90"/>
<keyword evidence="3" id="KW-1185">Reference proteome</keyword>
<feature type="compositionally biased region" description="Basic and acidic residues" evidence="1">
    <location>
        <begin position="62"/>
        <end position="79"/>
    </location>
</feature>
<accession>A0AAW0MT90</accession>
<feature type="region of interest" description="Disordered" evidence="1">
    <location>
        <begin position="62"/>
        <end position="83"/>
    </location>
</feature>